<dbReference type="PROSITE" id="PS50943">
    <property type="entry name" value="HTH_CROC1"/>
    <property type="match status" value="1"/>
</dbReference>
<dbReference type="PANTHER" id="PTHR46558">
    <property type="entry name" value="TRACRIPTIONAL REGULATORY PROTEIN-RELATED-RELATED"/>
    <property type="match status" value="1"/>
</dbReference>
<reference evidence="3" key="1">
    <citation type="submission" date="2020-08" db="EMBL/GenBank/DDBJ databases">
        <title>Genome public.</title>
        <authorList>
            <person name="Liu C."/>
            <person name="Sun Q."/>
        </authorList>
    </citation>
    <scope>NUCLEOTIDE SEQUENCE</scope>
    <source>
        <strain evidence="3">NSJ-28</strain>
    </source>
</reference>
<accession>A0A923RV26</accession>
<evidence type="ECO:0000313" key="4">
    <source>
        <dbReference type="Proteomes" id="UP000606499"/>
    </source>
</evidence>
<dbReference type="RefSeq" id="WP_082397158.1">
    <property type="nucleotide sequence ID" value="NZ_JACOPL010000002.1"/>
</dbReference>
<dbReference type="PANTHER" id="PTHR46558:SF11">
    <property type="entry name" value="HTH-TYPE TRANSCRIPTIONAL REGULATOR XRE"/>
    <property type="match status" value="1"/>
</dbReference>
<protein>
    <submittedName>
        <fullName evidence="3">Helix-turn-helix transcriptional regulator</fullName>
    </submittedName>
</protein>
<comment type="caution">
    <text evidence="3">The sequence shown here is derived from an EMBL/GenBank/DDBJ whole genome shotgun (WGS) entry which is preliminary data.</text>
</comment>
<dbReference type="SMART" id="SM00530">
    <property type="entry name" value="HTH_XRE"/>
    <property type="match status" value="1"/>
</dbReference>
<dbReference type="SUPFAM" id="SSF47413">
    <property type="entry name" value="lambda repressor-like DNA-binding domains"/>
    <property type="match status" value="1"/>
</dbReference>
<dbReference type="EMBL" id="JACOPL010000002">
    <property type="protein sequence ID" value="MBC5724483.1"/>
    <property type="molecule type" value="Genomic_DNA"/>
</dbReference>
<name>A0A923RV26_9FIRM</name>
<dbReference type="Gene3D" id="1.10.260.40">
    <property type="entry name" value="lambda repressor-like DNA-binding domains"/>
    <property type="match status" value="1"/>
</dbReference>
<proteinExistence type="predicted"/>
<gene>
    <name evidence="3" type="ORF">H8S45_03225</name>
</gene>
<dbReference type="InterPro" id="IPR010982">
    <property type="entry name" value="Lambda_DNA-bd_dom_sf"/>
</dbReference>
<keyword evidence="1" id="KW-0238">DNA-binding</keyword>
<sequence length="73" mass="8815">MYFYRIKELRKIRSLTQDEIATYLNISQNTYSNYENDVRKIPLPILIKLSRFYHVNLEYLLGLTDYSEPLPPE</sequence>
<keyword evidence="4" id="KW-1185">Reference proteome</keyword>
<organism evidence="3 4">
    <name type="scientific">Agathobaculum faecis</name>
    <dbReference type="NCBI Taxonomy" id="2763013"/>
    <lineage>
        <taxon>Bacteria</taxon>
        <taxon>Bacillati</taxon>
        <taxon>Bacillota</taxon>
        <taxon>Clostridia</taxon>
        <taxon>Eubacteriales</taxon>
        <taxon>Butyricicoccaceae</taxon>
        <taxon>Agathobaculum</taxon>
    </lineage>
</organism>
<dbReference type="Pfam" id="PF01381">
    <property type="entry name" value="HTH_3"/>
    <property type="match status" value="1"/>
</dbReference>
<evidence type="ECO:0000256" key="1">
    <source>
        <dbReference type="ARBA" id="ARBA00023125"/>
    </source>
</evidence>
<evidence type="ECO:0000259" key="2">
    <source>
        <dbReference type="PROSITE" id="PS50943"/>
    </source>
</evidence>
<evidence type="ECO:0000313" key="3">
    <source>
        <dbReference type="EMBL" id="MBC5724483.1"/>
    </source>
</evidence>
<dbReference type="AlphaFoldDB" id="A0A923RV26"/>
<dbReference type="GO" id="GO:0003677">
    <property type="term" value="F:DNA binding"/>
    <property type="evidence" value="ECO:0007669"/>
    <property type="project" value="UniProtKB-KW"/>
</dbReference>
<dbReference type="Proteomes" id="UP000606499">
    <property type="component" value="Unassembled WGS sequence"/>
</dbReference>
<feature type="domain" description="HTH cro/C1-type" evidence="2">
    <location>
        <begin position="6"/>
        <end position="60"/>
    </location>
</feature>
<dbReference type="InterPro" id="IPR001387">
    <property type="entry name" value="Cro/C1-type_HTH"/>
</dbReference>
<dbReference type="CDD" id="cd00093">
    <property type="entry name" value="HTH_XRE"/>
    <property type="match status" value="1"/>
</dbReference>